<protein>
    <submittedName>
        <fullName evidence="6">Enterochelin esterase</fullName>
    </submittedName>
</protein>
<evidence type="ECO:0000313" key="7">
    <source>
        <dbReference type="Proteomes" id="UP000184526"/>
    </source>
</evidence>
<dbReference type="InterPro" id="IPR021764">
    <property type="entry name" value="Enterochelin_esterase_N"/>
</dbReference>
<dbReference type="Gene3D" id="3.40.50.1820">
    <property type="entry name" value="alpha/beta hydrolase"/>
    <property type="match status" value="1"/>
</dbReference>
<proteinExistence type="inferred from homology"/>
<dbReference type="SUPFAM" id="SSF53474">
    <property type="entry name" value="alpha/beta-Hydrolases"/>
    <property type="match status" value="1"/>
</dbReference>
<name>A0A1M5SAD5_9CLOT</name>
<evidence type="ECO:0000256" key="2">
    <source>
        <dbReference type="ARBA" id="ARBA00022490"/>
    </source>
</evidence>
<keyword evidence="3" id="KW-0378">Hydrolase</keyword>
<dbReference type="Gene3D" id="2.60.40.10">
    <property type="entry name" value="Immunoglobulins"/>
    <property type="match status" value="1"/>
</dbReference>
<dbReference type="Proteomes" id="UP000184526">
    <property type="component" value="Unassembled WGS sequence"/>
</dbReference>
<dbReference type="EMBL" id="FQXP01000003">
    <property type="protein sequence ID" value="SHH35431.1"/>
    <property type="molecule type" value="Genomic_DNA"/>
</dbReference>
<dbReference type="RefSeq" id="WP_072828924.1">
    <property type="nucleotide sequence ID" value="NZ_FQXP01000003.1"/>
</dbReference>
<dbReference type="GO" id="GO:0008849">
    <property type="term" value="F:enterochelin esterase activity"/>
    <property type="evidence" value="ECO:0007669"/>
    <property type="project" value="InterPro"/>
</dbReference>
<organism evidence="6 7">
    <name type="scientific">Clostridium collagenovorans DSM 3089</name>
    <dbReference type="NCBI Taxonomy" id="1121306"/>
    <lineage>
        <taxon>Bacteria</taxon>
        <taxon>Bacillati</taxon>
        <taxon>Bacillota</taxon>
        <taxon>Clostridia</taxon>
        <taxon>Eubacteriales</taxon>
        <taxon>Clostridiaceae</taxon>
        <taxon>Clostridium</taxon>
    </lineage>
</organism>
<keyword evidence="7" id="KW-1185">Reference proteome</keyword>
<dbReference type="InterPro" id="IPR000801">
    <property type="entry name" value="Esterase-like"/>
</dbReference>
<feature type="domain" description="Enterochelin esterase N-terminal" evidence="5">
    <location>
        <begin position="53"/>
        <end position="162"/>
    </location>
</feature>
<dbReference type="InterPro" id="IPR014756">
    <property type="entry name" value="Ig_E-set"/>
</dbReference>
<dbReference type="InterPro" id="IPR029058">
    <property type="entry name" value="AB_hydrolase_fold"/>
</dbReference>
<sequence length="418" mass="49015">MNNPVFKNKLIEDLENKLEHNQSEAVNEFLQYIQDNGTPLIEKIEGDNDNSLVTFIYSAEKQFESVLIFTSFLFDFASEIEKYKLKQIKNTNLWYITFKVMNDIRYVYTFIPNECEEIEFEKVWENKEYDKFNEKKFIWEGIDNGKDLIYSYVEMPKAKEDFWIKERIDINKGTIENYKFESINFNSPRNIDVYIPHEYNRDMTEYKFIVFTDGTAYTDKLSAKNVLDNLIADKKIPPVVSIFVDSESESRREELRCSDKFCAIIVNEILPWIRKKYKISNNPEDAIIAGLSLGGLTASYMGLKHSETFGNIISQSGSYWYIPVDEEEKFNNNKENNDCWMSLQFKSVDKLPLKFYIEVGIIEKHNMRKNNSNLKDTLISKGYDVNFEVFKGGHDYLCWGENLANALISILNVNEIAL</sequence>
<keyword evidence="2" id="KW-0963">Cytoplasm</keyword>
<dbReference type="PANTHER" id="PTHR48098">
    <property type="entry name" value="ENTEROCHELIN ESTERASE-RELATED"/>
    <property type="match status" value="1"/>
</dbReference>
<dbReference type="GO" id="GO:0006826">
    <property type="term" value="P:iron ion transport"/>
    <property type="evidence" value="ECO:0007669"/>
    <property type="project" value="InterPro"/>
</dbReference>
<dbReference type="SUPFAM" id="SSF81296">
    <property type="entry name" value="E set domains"/>
    <property type="match status" value="1"/>
</dbReference>
<dbReference type="GO" id="GO:0005737">
    <property type="term" value="C:cytoplasm"/>
    <property type="evidence" value="ECO:0007669"/>
    <property type="project" value="UniProtKB-SubCell"/>
</dbReference>
<dbReference type="InterPro" id="IPR050583">
    <property type="entry name" value="Mycobacterial_A85_antigen"/>
</dbReference>
<dbReference type="Pfam" id="PF00756">
    <property type="entry name" value="Esterase"/>
    <property type="match status" value="1"/>
</dbReference>
<comment type="subcellular location">
    <subcellularLocation>
        <location evidence="1">Cytoplasm</location>
    </subcellularLocation>
</comment>
<evidence type="ECO:0000256" key="1">
    <source>
        <dbReference type="ARBA" id="ARBA00004496"/>
    </source>
</evidence>
<reference evidence="6 7" key="1">
    <citation type="submission" date="2016-11" db="EMBL/GenBank/DDBJ databases">
        <authorList>
            <person name="Jaros S."/>
            <person name="Januszkiewicz K."/>
            <person name="Wedrychowicz H."/>
        </authorList>
    </citation>
    <scope>NUCLEOTIDE SEQUENCE [LARGE SCALE GENOMIC DNA]</scope>
    <source>
        <strain evidence="6 7">DSM 3089</strain>
    </source>
</reference>
<gene>
    <name evidence="6" type="ORF">SAMN02745196_00096</name>
</gene>
<dbReference type="GO" id="GO:0005506">
    <property type="term" value="F:iron ion binding"/>
    <property type="evidence" value="ECO:0007669"/>
    <property type="project" value="InterPro"/>
</dbReference>
<dbReference type="Pfam" id="PF11806">
    <property type="entry name" value="Enterochelin_N"/>
    <property type="match status" value="1"/>
</dbReference>
<dbReference type="PANTHER" id="PTHR48098:SF3">
    <property type="entry name" value="IRON(III) ENTEROBACTIN ESTERASE"/>
    <property type="match status" value="1"/>
</dbReference>
<evidence type="ECO:0000256" key="4">
    <source>
        <dbReference type="ARBA" id="ARBA00024201"/>
    </source>
</evidence>
<dbReference type="STRING" id="1121306.SAMN02745196_00096"/>
<evidence type="ECO:0000256" key="3">
    <source>
        <dbReference type="ARBA" id="ARBA00022801"/>
    </source>
</evidence>
<dbReference type="InterPro" id="IPR013783">
    <property type="entry name" value="Ig-like_fold"/>
</dbReference>
<comment type="similarity">
    <text evidence="4">Belongs to the Fes family.</text>
</comment>
<dbReference type="OrthoDB" id="9803578at2"/>
<dbReference type="AlphaFoldDB" id="A0A1M5SAD5"/>
<evidence type="ECO:0000259" key="5">
    <source>
        <dbReference type="Pfam" id="PF11806"/>
    </source>
</evidence>
<accession>A0A1M5SAD5</accession>
<evidence type="ECO:0000313" key="6">
    <source>
        <dbReference type="EMBL" id="SHH35431.1"/>
    </source>
</evidence>